<sequence>MLKKNYSTDPPPLHYQLHNHWVLVQGG</sequence>
<keyword evidence="2" id="KW-1185">Reference proteome</keyword>
<name>A0A1R1XJB3_9FUNG</name>
<proteinExistence type="predicted"/>
<protein>
    <submittedName>
        <fullName evidence="1">Uncharacterized protein</fullName>
    </submittedName>
</protein>
<evidence type="ECO:0000313" key="1">
    <source>
        <dbReference type="EMBL" id="OMJ14732.1"/>
    </source>
</evidence>
<accession>A0A1R1XJB3</accession>
<dbReference type="Proteomes" id="UP000187429">
    <property type="component" value="Unassembled WGS sequence"/>
</dbReference>
<gene>
    <name evidence="1" type="ORF">AYI69_g8468</name>
</gene>
<reference evidence="2" key="1">
    <citation type="submission" date="2017-01" db="EMBL/GenBank/DDBJ databases">
        <authorList>
            <person name="Wang Y."/>
            <person name="White M."/>
            <person name="Kvist S."/>
            <person name="Moncalvo J.-M."/>
        </authorList>
    </citation>
    <scope>NUCLEOTIDE SEQUENCE [LARGE SCALE GENOMIC DNA]</scope>
    <source>
        <strain evidence="2">ID-206-W2</strain>
    </source>
</reference>
<feature type="non-terminal residue" evidence="1">
    <location>
        <position position="27"/>
    </location>
</feature>
<dbReference type="AlphaFoldDB" id="A0A1R1XJB3"/>
<comment type="caution">
    <text evidence="1">The sequence shown here is derived from an EMBL/GenBank/DDBJ whole genome shotgun (WGS) entry which is preliminary data.</text>
</comment>
<organism evidence="1 2">
    <name type="scientific">Smittium culicis</name>
    <dbReference type="NCBI Taxonomy" id="133412"/>
    <lineage>
        <taxon>Eukaryota</taxon>
        <taxon>Fungi</taxon>
        <taxon>Fungi incertae sedis</taxon>
        <taxon>Zoopagomycota</taxon>
        <taxon>Kickxellomycotina</taxon>
        <taxon>Harpellomycetes</taxon>
        <taxon>Harpellales</taxon>
        <taxon>Legeriomycetaceae</taxon>
        <taxon>Smittium</taxon>
    </lineage>
</organism>
<evidence type="ECO:0000313" key="2">
    <source>
        <dbReference type="Proteomes" id="UP000187429"/>
    </source>
</evidence>
<dbReference type="EMBL" id="LSSM01004518">
    <property type="protein sequence ID" value="OMJ14732.1"/>
    <property type="molecule type" value="Genomic_DNA"/>
</dbReference>